<accession>A0ABN0R4Y7</accession>
<gene>
    <name evidence="2" type="ORF">I551_1467</name>
</gene>
<evidence type="ECO:0000313" key="2">
    <source>
        <dbReference type="EMBL" id="EUA92075.1"/>
    </source>
</evidence>
<proteinExistence type="predicted"/>
<keyword evidence="3" id="KW-1185">Reference proteome</keyword>
<name>A0ABN0R4Y7_MYCUL</name>
<sequence length="114" mass="12298">MILSAPEDPKTLNSNALELSHAWDAATLRVVSKANPGGLIEGRRLTKVVGLAGSDRKTQRSVRALVTGYLLHTLGGDKTYRDFADPDVHLPKTDPVDPHAPPVTPEEKLVALLK</sequence>
<evidence type="ECO:0000313" key="3">
    <source>
        <dbReference type="Proteomes" id="UP000020681"/>
    </source>
</evidence>
<dbReference type="EMBL" id="JAOL01000081">
    <property type="protein sequence ID" value="EUA92075.1"/>
    <property type="molecule type" value="Genomic_DNA"/>
</dbReference>
<organism evidence="2 3">
    <name type="scientific">Mycobacterium ulcerans str. Harvey</name>
    <dbReference type="NCBI Taxonomy" id="1299332"/>
    <lineage>
        <taxon>Bacteria</taxon>
        <taxon>Bacillati</taxon>
        <taxon>Actinomycetota</taxon>
        <taxon>Actinomycetes</taxon>
        <taxon>Mycobacteriales</taxon>
        <taxon>Mycobacteriaceae</taxon>
        <taxon>Mycobacterium</taxon>
        <taxon>Mycobacterium ulcerans group</taxon>
    </lineage>
</organism>
<protein>
    <submittedName>
        <fullName evidence="2">Uncharacterized protein</fullName>
    </submittedName>
</protein>
<feature type="region of interest" description="Disordered" evidence="1">
    <location>
        <begin position="85"/>
        <end position="107"/>
    </location>
</feature>
<feature type="compositionally biased region" description="Basic and acidic residues" evidence="1">
    <location>
        <begin position="85"/>
        <end position="97"/>
    </location>
</feature>
<comment type="caution">
    <text evidence="2">The sequence shown here is derived from an EMBL/GenBank/DDBJ whole genome shotgun (WGS) entry which is preliminary data.</text>
</comment>
<evidence type="ECO:0000256" key="1">
    <source>
        <dbReference type="SAM" id="MobiDB-lite"/>
    </source>
</evidence>
<reference evidence="2 3" key="1">
    <citation type="submission" date="2014-01" db="EMBL/GenBank/DDBJ databases">
        <authorList>
            <person name="Dobos K."/>
            <person name="Lenaerts A."/>
            <person name="Ordway D."/>
            <person name="DeGroote M.A."/>
            <person name="Parker T."/>
            <person name="Sizemore C."/>
            <person name="Tallon L.J."/>
            <person name="Sadzewicz L.K."/>
            <person name="Sengamalay N."/>
            <person name="Fraser C.M."/>
            <person name="Hine E."/>
            <person name="Shefchek K.A."/>
            <person name="Das S.P."/>
            <person name="Tettelin H."/>
        </authorList>
    </citation>
    <scope>NUCLEOTIDE SEQUENCE [LARGE SCALE GENOMIC DNA]</scope>
    <source>
        <strain evidence="2 3">Harvey</strain>
    </source>
</reference>
<dbReference type="Proteomes" id="UP000020681">
    <property type="component" value="Unassembled WGS sequence"/>
</dbReference>